<accession>A0A1B0CDH1</accession>
<dbReference type="VEuPathDB" id="VectorBase:LLONM1_004498"/>
<dbReference type="AlphaFoldDB" id="A0A1B0CDH1"/>
<protein>
    <recommendedName>
        <fullName evidence="1">FANCL C-terminal domain-containing protein</fullName>
    </recommendedName>
</protein>
<dbReference type="EMBL" id="AJWK01007829">
    <property type="status" value="NOT_ANNOTATED_CDS"/>
    <property type="molecule type" value="Genomic_DNA"/>
</dbReference>
<dbReference type="Proteomes" id="UP000092461">
    <property type="component" value="Unassembled WGS sequence"/>
</dbReference>
<dbReference type="InterPro" id="IPR026850">
    <property type="entry name" value="FANCL_C"/>
</dbReference>
<organism evidence="2 3">
    <name type="scientific">Lutzomyia longipalpis</name>
    <name type="common">Sand fly</name>
    <dbReference type="NCBI Taxonomy" id="7200"/>
    <lineage>
        <taxon>Eukaryota</taxon>
        <taxon>Metazoa</taxon>
        <taxon>Ecdysozoa</taxon>
        <taxon>Arthropoda</taxon>
        <taxon>Hexapoda</taxon>
        <taxon>Insecta</taxon>
        <taxon>Pterygota</taxon>
        <taxon>Neoptera</taxon>
        <taxon>Endopterygota</taxon>
        <taxon>Diptera</taxon>
        <taxon>Nematocera</taxon>
        <taxon>Psychodoidea</taxon>
        <taxon>Psychodidae</taxon>
        <taxon>Lutzomyia</taxon>
        <taxon>Lutzomyia</taxon>
    </lineage>
</organism>
<dbReference type="EnsemblMetazoa" id="LLOJ002391-RA">
    <property type="protein sequence ID" value="LLOJ002391-PA"/>
    <property type="gene ID" value="LLOJ002391"/>
</dbReference>
<reference evidence="2" key="1">
    <citation type="submission" date="2020-05" db="UniProtKB">
        <authorList>
            <consortium name="EnsemblMetazoa"/>
        </authorList>
    </citation>
    <scope>IDENTIFICATION</scope>
    <source>
        <strain evidence="2">Jacobina</strain>
    </source>
</reference>
<sequence length="74" mass="8387">MAIFHAYPGNQLNSVDLDRSTTTACLSTLYSVTCLREYFDTLRGSKTMFTLAMGQCPFCRQKLTTFLDFVDEAE</sequence>
<proteinExistence type="predicted"/>
<evidence type="ECO:0000313" key="2">
    <source>
        <dbReference type="EnsemblMetazoa" id="LLOJ002391-PA"/>
    </source>
</evidence>
<dbReference type="EMBL" id="AJWK01007828">
    <property type="status" value="NOT_ANNOTATED_CDS"/>
    <property type="molecule type" value="Genomic_DNA"/>
</dbReference>
<name>A0A1B0CDH1_LUTLO</name>
<dbReference type="Pfam" id="PF11793">
    <property type="entry name" value="FANCL_C"/>
    <property type="match status" value="1"/>
</dbReference>
<evidence type="ECO:0000259" key="1">
    <source>
        <dbReference type="Pfam" id="PF11793"/>
    </source>
</evidence>
<dbReference type="InterPro" id="IPR013083">
    <property type="entry name" value="Znf_RING/FYVE/PHD"/>
</dbReference>
<evidence type="ECO:0000313" key="3">
    <source>
        <dbReference type="Proteomes" id="UP000092461"/>
    </source>
</evidence>
<feature type="domain" description="FANCL C-terminal" evidence="1">
    <location>
        <begin position="29"/>
        <end position="65"/>
    </location>
</feature>
<dbReference type="Gene3D" id="3.30.40.10">
    <property type="entry name" value="Zinc/RING finger domain, C3HC4 (zinc finger)"/>
    <property type="match status" value="1"/>
</dbReference>
<keyword evidence="3" id="KW-1185">Reference proteome</keyword>
<dbReference type="VEuPathDB" id="VectorBase:LLOJ002391"/>